<dbReference type="Gene3D" id="2.130.10.10">
    <property type="entry name" value="YVTN repeat-like/Quinoprotein amine dehydrogenase"/>
    <property type="match status" value="1"/>
</dbReference>
<evidence type="ECO:0000256" key="2">
    <source>
        <dbReference type="ARBA" id="ARBA00022763"/>
    </source>
</evidence>
<evidence type="ECO:0000256" key="4">
    <source>
        <dbReference type="SAM" id="MobiDB-lite"/>
    </source>
</evidence>
<feature type="region of interest" description="Disordered" evidence="4">
    <location>
        <begin position="889"/>
        <end position="914"/>
    </location>
</feature>
<dbReference type="InterPro" id="IPR037198">
    <property type="entry name" value="MutL_C_sf"/>
</dbReference>
<feature type="repeat" description="WD" evidence="3">
    <location>
        <begin position="1315"/>
        <end position="1348"/>
    </location>
</feature>
<feature type="compositionally biased region" description="Low complexity" evidence="4">
    <location>
        <begin position="579"/>
        <end position="596"/>
    </location>
</feature>
<feature type="region of interest" description="Disordered" evidence="4">
    <location>
        <begin position="578"/>
        <end position="704"/>
    </location>
</feature>
<dbReference type="InterPro" id="IPR020568">
    <property type="entry name" value="Ribosomal_Su5_D2-typ_SF"/>
</dbReference>
<dbReference type="SUPFAM" id="SSF50978">
    <property type="entry name" value="WD40 repeat-like"/>
    <property type="match status" value="1"/>
</dbReference>
<feature type="compositionally biased region" description="Polar residues" evidence="4">
    <location>
        <begin position="1539"/>
        <end position="1553"/>
    </location>
</feature>
<comment type="caution">
    <text evidence="7">The sequence shown here is derived from an EMBL/GenBank/DDBJ whole genome shotgun (WGS) entry which is preliminary data.</text>
</comment>
<feature type="domain" description="MutL C-terminal dimerisation" evidence="5">
    <location>
        <begin position="938"/>
        <end position="1099"/>
    </location>
</feature>
<protein>
    <submittedName>
        <fullName evidence="7">DNA mismatch repair protein PMS1</fullName>
    </submittedName>
</protein>
<evidence type="ECO:0000256" key="3">
    <source>
        <dbReference type="PROSITE-ProRule" id="PRU00221"/>
    </source>
</evidence>
<dbReference type="PANTHER" id="PTHR10073">
    <property type="entry name" value="DNA MISMATCH REPAIR PROTEIN MLH, PMS, MUTL"/>
    <property type="match status" value="1"/>
</dbReference>
<organism evidence="7 8">
    <name type="scientific">Trichoderma ghanense</name>
    <dbReference type="NCBI Taxonomy" id="65468"/>
    <lineage>
        <taxon>Eukaryota</taxon>
        <taxon>Fungi</taxon>
        <taxon>Dikarya</taxon>
        <taxon>Ascomycota</taxon>
        <taxon>Pezizomycotina</taxon>
        <taxon>Sordariomycetes</taxon>
        <taxon>Hypocreomycetidae</taxon>
        <taxon>Hypocreales</taxon>
        <taxon>Hypocreaceae</taxon>
        <taxon>Trichoderma</taxon>
    </lineage>
</organism>
<dbReference type="InterPro" id="IPR014790">
    <property type="entry name" value="MutL_C"/>
</dbReference>
<feature type="region of interest" description="Disordered" evidence="4">
    <location>
        <begin position="745"/>
        <end position="769"/>
    </location>
</feature>
<dbReference type="Pfam" id="PF08676">
    <property type="entry name" value="MutL_C"/>
    <property type="match status" value="1"/>
</dbReference>
<proteinExistence type="inferred from homology"/>
<dbReference type="PROSITE" id="PS00058">
    <property type="entry name" value="DNA_MISMATCH_REPAIR_1"/>
    <property type="match status" value="1"/>
</dbReference>
<dbReference type="InterPro" id="IPR036890">
    <property type="entry name" value="HATPase_C_sf"/>
</dbReference>
<feature type="compositionally biased region" description="Polar residues" evidence="4">
    <location>
        <begin position="901"/>
        <end position="912"/>
    </location>
</feature>
<dbReference type="NCBIfam" id="TIGR00585">
    <property type="entry name" value="mutl"/>
    <property type="match status" value="1"/>
</dbReference>
<dbReference type="InterPro" id="IPR042121">
    <property type="entry name" value="MutL_C_regsub"/>
</dbReference>
<dbReference type="Gene3D" id="3.30.1370.100">
    <property type="entry name" value="MutL, C-terminal domain, regulatory subdomain"/>
    <property type="match status" value="1"/>
</dbReference>
<dbReference type="InterPro" id="IPR042120">
    <property type="entry name" value="MutL_C_dimsub"/>
</dbReference>
<dbReference type="SMART" id="SM00320">
    <property type="entry name" value="WD40"/>
    <property type="match status" value="4"/>
</dbReference>
<dbReference type="Gene3D" id="3.30.1540.20">
    <property type="entry name" value="MutL, C-terminal domain, dimerisation subdomain"/>
    <property type="match status" value="1"/>
</dbReference>
<dbReference type="Pfam" id="PF04716">
    <property type="entry name" value="ETC_C1_NDUFA5"/>
    <property type="match status" value="1"/>
</dbReference>
<dbReference type="InterPro" id="IPR002099">
    <property type="entry name" value="MutL/Mlh/PMS"/>
</dbReference>
<dbReference type="Gene3D" id="3.30.565.10">
    <property type="entry name" value="Histidine kinase-like ATPase, C-terminal domain"/>
    <property type="match status" value="1"/>
</dbReference>
<keyword evidence="3" id="KW-0853">WD repeat</keyword>
<dbReference type="InterPro" id="IPR013507">
    <property type="entry name" value="DNA_mismatch_S5_2-like"/>
</dbReference>
<dbReference type="PROSITE" id="PS50082">
    <property type="entry name" value="WD_REPEATS_2"/>
    <property type="match status" value="1"/>
</dbReference>
<name>A0ABY2GPF0_9HYPO</name>
<dbReference type="Pfam" id="PF00400">
    <property type="entry name" value="WD40"/>
    <property type="match status" value="2"/>
</dbReference>
<dbReference type="PROSITE" id="PS50294">
    <property type="entry name" value="WD_REPEATS_REGION"/>
    <property type="match status" value="1"/>
</dbReference>
<evidence type="ECO:0000313" key="8">
    <source>
        <dbReference type="Proteomes" id="UP001642720"/>
    </source>
</evidence>
<gene>
    <name evidence="7" type="ORF">CCMA1212_010852</name>
</gene>
<dbReference type="InterPro" id="IPR015943">
    <property type="entry name" value="WD40/YVTN_repeat-like_dom_sf"/>
</dbReference>
<feature type="compositionally biased region" description="Acidic residues" evidence="4">
    <location>
        <begin position="643"/>
        <end position="657"/>
    </location>
</feature>
<dbReference type="CDD" id="cd03484">
    <property type="entry name" value="MutL_Trans_hPMS_2_like"/>
    <property type="match status" value="1"/>
</dbReference>
<dbReference type="SMART" id="SM00853">
    <property type="entry name" value="MutL_C"/>
    <property type="match status" value="1"/>
</dbReference>
<dbReference type="RefSeq" id="XP_073553632.1">
    <property type="nucleotide sequence ID" value="XM_073707879.1"/>
</dbReference>
<dbReference type="InterPro" id="IPR001680">
    <property type="entry name" value="WD40_rpt"/>
</dbReference>
<dbReference type="SUPFAM" id="SSF54211">
    <property type="entry name" value="Ribosomal protein S5 domain 2-like"/>
    <property type="match status" value="1"/>
</dbReference>
<reference evidence="7 8" key="1">
    <citation type="submission" date="2018-01" db="EMBL/GenBank/DDBJ databases">
        <title>Genome characterization of the sugarcane-associated fungus Trichoderma ghanense CCMA-1212 and their application in lignocelulose bioconversion.</title>
        <authorList>
            <person name="Steindorff A.S."/>
            <person name="Mendes T.D."/>
            <person name="Vilela E.S.D."/>
            <person name="Rodrigues D.S."/>
            <person name="Formighieri E.F."/>
            <person name="Melo I.S."/>
            <person name="Favaro L.C.L."/>
        </authorList>
    </citation>
    <scope>NUCLEOTIDE SEQUENCE [LARGE SCALE GENOMIC DNA]</scope>
    <source>
        <strain evidence="7 8">CCMA-1212</strain>
    </source>
</reference>
<feature type="compositionally biased region" description="Basic and acidic residues" evidence="4">
    <location>
        <begin position="630"/>
        <end position="642"/>
    </location>
</feature>
<dbReference type="Gene3D" id="3.30.230.10">
    <property type="match status" value="1"/>
</dbReference>
<comment type="similarity">
    <text evidence="1">Belongs to the DNA mismatch repair MutL/HexB family.</text>
</comment>
<accession>A0ABY2GPF0</accession>
<dbReference type="InterPro" id="IPR014762">
    <property type="entry name" value="DNA_mismatch_repair_CS"/>
</dbReference>
<evidence type="ECO:0000256" key="1">
    <source>
        <dbReference type="ARBA" id="ARBA00006082"/>
    </source>
</evidence>
<dbReference type="GeneID" id="300582329"/>
<dbReference type="InterPro" id="IPR006806">
    <property type="entry name" value="NDUFA5"/>
</dbReference>
<evidence type="ECO:0000259" key="5">
    <source>
        <dbReference type="SMART" id="SM00853"/>
    </source>
</evidence>
<dbReference type="InterPro" id="IPR038973">
    <property type="entry name" value="MutL/Mlh/Pms-like"/>
</dbReference>
<dbReference type="InterPro" id="IPR014721">
    <property type="entry name" value="Ribsml_uS5_D2-typ_fold_subgr"/>
</dbReference>
<dbReference type="Pfam" id="PF01119">
    <property type="entry name" value="DNA_mis_repair"/>
    <property type="match status" value="1"/>
</dbReference>
<evidence type="ECO:0000313" key="7">
    <source>
        <dbReference type="EMBL" id="TFA97430.1"/>
    </source>
</evidence>
<dbReference type="EMBL" id="PPTA01000034">
    <property type="protein sequence ID" value="TFA97430.1"/>
    <property type="molecule type" value="Genomic_DNA"/>
</dbReference>
<dbReference type="PANTHER" id="PTHR10073:SF52">
    <property type="entry name" value="MISMATCH REPAIR ENDONUCLEASE PMS2"/>
    <property type="match status" value="1"/>
</dbReference>
<dbReference type="Proteomes" id="UP001642720">
    <property type="component" value="Unassembled WGS sequence"/>
</dbReference>
<sequence length="1629" mass="178966">MRPTLRALANYLEPGTPTGLTGLWTHKTPRSTLLYLYNATLNRLQSIPETSLYRQSVEATTKHRMGLVEKIVPPGYEEWTVKARELMRKYPHQFEAASDRADGSGARTVKFGNHVFVVGVAHEAGDVRVEEWNGESEVTSNEVDADASEHQNINDVKLEWEDEPQLTAEQVKELEQQLGAGLIEEVIQVAEGELQLIDTMEKAQVFVRALQQQLPLPSFLVSWLTCGQDVRFKNQGLDSIEVQDNGSGISPANYSSVALKHYTSKLSSYSDIESLQTFGFRGEALASLCALSILTVTTCLEGDAPKGSRLTFRQSGELEGTTVVAAQRGTTVTVENLFHNLPVRRRELDRNIKREWHKVIALLNQYACILTNVKFSVSQQPTKGKRILLFSTKGNPSTRDNIINIFGAKTLAALIPLDLHLEIQPSGTRPELRTGETSTPNSHDVRIVGHVSKPAHGEGRQTPDRQMFFVNGRPCSLPQLAKAFNEVYRSYNNSQSPFIFADVQLDTMLYDVNVSPDKRSILLHDQNTLLDTLRVSLSQLFDTHETSISIATSTQDAKLRSSRSKLTNPGRLARIFDKAASQSESESSTSTVAEPSLGPEEITTGSMEDSQGSEEDDATPPASRSVTTRSRGETAKKSLIKVDDEEGEGDDDMDSASEVDAGPSPDRERPGTHSPRTILVDRSPSRDDTLAGFSANKSSGRPRGLFNSALIKHAEVANPSSSAAPEYSALEKGSNNLSDVIAPARRVSSPSIASDVEEQASEPEKPRSISTISGKAKTFLLASEVLNQDAEPVAQPSPRIPNNVIATYNDVPARQPGHAMEPLETETEPGARLIRPTTSPLDSGSTISTANASALPLESTLQPSKAARRKDATTCLIQNLHIGKGKLRTLQNTRPRRHRSLSGSTARGTSSVERIDASDAESKLPLIISKGDFSRMRISGQFNLGFIIAVKPASHTSSGTEAKHDELFIIDQHASDEKYNYERLQRTTEIQSQRLVHPKRLQLTALEEEIILENAAALNANGFKIETDTSGRFPVGSRCQLTSLPLSREVTFKLEDLEELISLLGDKSSESSYIPRPSKVRKMLAMRACRSSIMIGKAMTRSQMYTLVNHMGELDKPWNCPHGRPTIRHLSRLQAWSGVGWAHDIRPDSIEAWRDYVETKILKPEAISCSPADDSASNSPAGMASVDDVNFELPKLRTSFSLEVIICRLAKDADDANPCHVINVIRDDDDEAASCCCTWTMDAGSGRPYVCIGGVDAKVKIYDAISGDLVEDVNDLATSPVNPHIIASASDDTSVRIWSVEEKHRRQPCLCILAGEGHSWNLLSVAFHETGRYLLSGGHDQIINLWTIPDLPTEPIETPLQVHYPHFSTSAVHSGIVDCVSFFGDLILSRACHDNVIVLWKIEGFSSDGPPPAQSTAPTPQNVLPTNYEDPGRLTRSAFVPLTSPQCPVQYTRLLAFHTPNCGPQFFMRFRLHHVPNQNPVLAFCNAAGNIFFWDLKRLTAHRDIMLTLSNAADKDKPVQLPSWQKTVIPRSRADSANKTRAAASQGQDSSAPGNAKHADSREFSPETLESWATKYSMADTHEPLRHHKVESSSANFVGRQAAWSPGGDWCVVVGSSNTALLLQRWAQK</sequence>
<keyword evidence="8" id="KW-1185">Reference proteome</keyword>
<dbReference type="SUPFAM" id="SSF118116">
    <property type="entry name" value="DNA mismatch repair protein MutL"/>
    <property type="match status" value="1"/>
</dbReference>
<evidence type="ECO:0000259" key="6">
    <source>
        <dbReference type="SMART" id="SM01340"/>
    </source>
</evidence>
<dbReference type="InterPro" id="IPR036322">
    <property type="entry name" value="WD40_repeat_dom_sf"/>
</dbReference>
<feature type="region of interest" description="Disordered" evidence="4">
    <location>
        <begin position="1531"/>
        <end position="1564"/>
    </location>
</feature>
<dbReference type="SMART" id="SM01340">
    <property type="entry name" value="DNA_mis_repair"/>
    <property type="match status" value="1"/>
</dbReference>
<keyword evidence="2" id="KW-0227">DNA damage</keyword>
<feature type="domain" description="DNA mismatch repair protein S5" evidence="6">
    <location>
        <begin position="402"/>
        <end position="542"/>
    </location>
</feature>
<dbReference type="SUPFAM" id="SSF55874">
    <property type="entry name" value="ATPase domain of HSP90 chaperone/DNA topoisomerase II/histidine kinase"/>
    <property type="match status" value="1"/>
</dbReference>